<protein>
    <submittedName>
        <fullName evidence="1">Uncharacterized protein</fullName>
    </submittedName>
</protein>
<dbReference type="Proteomes" id="UP000295252">
    <property type="component" value="Chromosome XI"/>
</dbReference>
<proteinExistence type="predicted"/>
<name>A0A068UFD7_COFCA</name>
<dbReference type="InParanoid" id="A0A068UFD7"/>
<sequence length="62" mass="7741">MVSRFRLLKQRKAGNLCCYFSFTWSSKRSCYYNLPWYTTLANQHQRWMFRARMAFLLQRQSY</sequence>
<organism evidence="1 2">
    <name type="scientific">Coffea canephora</name>
    <name type="common">Robusta coffee</name>
    <dbReference type="NCBI Taxonomy" id="49390"/>
    <lineage>
        <taxon>Eukaryota</taxon>
        <taxon>Viridiplantae</taxon>
        <taxon>Streptophyta</taxon>
        <taxon>Embryophyta</taxon>
        <taxon>Tracheophyta</taxon>
        <taxon>Spermatophyta</taxon>
        <taxon>Magnoliopsida</taxon>
        <taxon>eudicotyledons</taxon>
        <taxon>Gunneridae</taxon>
        <taxon>Pentapetalae</taxon>
        <taxon>asterids</taxon>
        <taxon>lamiids</taxon>
        <taxon>Gentianales</taxon>
        <taxon>Rubiaceae</taxon>
        <taxon>Ixoroideae</taxon>
        <taxon>Gardenieae complex</taxon>
        <taxon>Bertiereae - Coffeeae clade</taxon>
        <taxon>Coffeeae</taxon>
        <taxon>Coffea</taxon>
    </lineage>
</organism>
<evidence type="ECO:0000313" key="1">
    <source>
        <dbReference type="EMBL" id="CDP06338.1"/>
    </source>
</evidence>
<dbReference type="Gramene" id="CDP06338">
    <property type="protein sequence ID" value="CDP06338"/>
    <property type="gene ID" value="GSCOC_T00023138001"/>
</dbReference>
<dbReference type="EMBL" id="HG739105">
    <property type="protein sequence ID" value="CDP06338.1"/>
    <property type="molecule type" value="Genomic_DNA"/>
</dbReference>
<evidence type="ECO:0000313" key="2">
    <source>
        <dbReference type="Proteomes" id="UP000295252"/>
    </source>
</evidence>
<gene>
    <name evidence="1" type="ORF">GSCOC_T00023138001</name>
</gene>
<reference evidence="2" key="1">
    <citation type="journal article" date="2014" name="Science">
        <title>The coffee genome provides insight into the convergent evolution of caffeine biosynthesis.</title>
        <authorList>
            <person name="Denoeud F."/>
            <person name="Carretero-Paulet L."/>
            <person name="Dereeper A."/>
            <person name="Droc G."/>
            <person name="Guyot R."/>
            <person name="Pietrella M."/>
            <person name="Zheng C."/>
            <person name="Alberti A."/>
            <person name="Anthony F."/>
            <person name="Aprea G."/>
            <person name="Aury J.M."/>
            <person name="Bento P."/>
            <person name="Bernard M."/>
            <person name="Bocs S."/>
            <person name="Campa C."/>
            <person name="Cenci A."/>
            <person name="Combes M.C."/>
            <person name="Crouzillat D."/>
            <person name="Da Silva C."/>
            <person name="Daddiego L."/>
            <person name="De Bellis F."/>
            <person name="Dussert S."/>
            <person name="Garsmeur O."/>
            <person name="Gayraud T."/>
            <person name="Guignon V."/>
            <person name="Jahn K."/>
            <person name="Jamilloux V."/>
            <person name="Joet T."/>
            <person name="Labadie K."/>
            <person name="Lan T."/>
            <person name="Leclercq J."/>
            <person name="Lepelley M."/>
            <person name="Leroy T."/>
            <person name="Li L.T."/>
            <person name="Librado P."/>
            <person name="Lopez L."/>
            <person name="Munoz A."/>
            <person name="Noel B."/>
            <person name="Pallavicini A."/>
            <person name="Perrotta G."/>
            <person name="Poncet V."/>
            <person name="Pot D."/>
            <person name="Priyono X."/>
            <person name="Rigoreau M."/>
            <person name="Rouard M."/>
            <person name="Rozas J."/>
            <person name="Tranchant-Dubreuil C."/>
            <person name="VanBuren R."/>
            <person name="Zhang Q."/>
            <person name="Andrade A.C."/>
            <person name="Argout X."/>
            <person name="Bertrand B."/>
            <person name="de Kochko A."/>
            <person name="Graziosi G."/>
            <person name="Henry R.J."/>
            <person name="Jayarama X."/>
            <person name="Ming R."/>
            <person name="Nagai C."/>
            <person name="Rounsley S."/>
            <person name="Sankoff D."/>
            <person name="Giuliano G."/>
            <person name="Albert V.A."/>
            <person name="Wincker P."/>
            <person name="Lashermes P."/>
        </authorList>
    </citation>
    <scope>NUCLEOTIDE SEQUENCE [LARGE SCALE GENOMIC DNA]</scope>
    <source>
        <strain evidence="2">cv. DH200-94</strain>
    </source>
</reference>
<keyword evidence="2" id="KW-1185">Reference proteome</keyword>
<accession>A0A068UFD7</accession>
<dbReference type="AlphaFoldDB" id="A0A068UFD7"/>